<proteinExistence type="predicted"/>
<evidence type="ECO:0000313" key="2">
    <source>
        <dbReference type="EMBL" id="KIK74968.1"/>
    </source>
</evidence>
<reference evidence="3" key="2">
    <citation type="submission" date="2015-01" db="EMBL/GenBank/DDBJ databases">
        <title>Evolutionary Origins and Diversification of the Mycorrhizal Mutualists.</title>
        <authorList>
            <consortium name="DOE Joint Genome Institute"/>
            <consortium name="Mycorrhizal Genomics Consortium"/>
            <person name="Kohler A."/>
            <person name="Kuo A."/>
            <person name="Nagy L.G."/>
            <person name="Floudas D."/>
            <person name="Copeland A."/>
            <person name="Barry K.W."/>
            <person name="Cichocki N."/>
            <person name="Veneault-Fourrey C."/>
            <person name="LaButti K."/>
            <person name="Lindquist E.A."/>
            <person name="Lipzen A."/>
            <person name="Lundell T."/>
            <person name="Morin E."/>
            <person name="Murat C."/>
            <person name="Riley R."/>
            <person name="Ohm R."/>
            <person name="Sun H."/>
            <person name="Tunlid A."/>
            <person name="Henrissat B."/>
            <person name="Grigoriev I.V."/>
            <person name="Hibbett D.S."/>
            <person name="Martin F."/>
        </authorList>
    </citation>
    <scope>NUCLEOTIDE SEQUENCE [LARGE SCALE GENOMIC DNA]</scope>
    <source>
        <strain evidence="3">Ve08.2h10</strain>
    </source>
</reference>
<dbReference type="HOGENOM" id="CLU_1525667_0_0_1"/>
<evidence type="ECO:0000256" key="1">
    <source>
        <dbReference type="SAM" id="MobiDB-lite"/>
    </source>
</evidence>
<dbReference type="Proteomes" id="UP000054538">
    <property type="component" value="Unassembled WGS sequence"/>
</dbReference>
<sequence>MGKDFTLESAAIILLHITQIPKLHLIAKEAIHAVAFTLEHVSSSKLATDLQNQLQASLVNSVTKHVIVTLSPHPAQLQKETEVKEVIAQGLLSTSMNCTEEAADRLLNSLEDITRTSSTSSPPQSNPPKSKSMLFTSTSSPLQPPSSLPTLTLTLIHQTPLQSKAPLSPHAPTATH</sequence>
<gene>
    <name evidence="2" type="ORF">PAXRUDRAFT_19387</name>
</gene>
<evidence type="ECO:0000313" key="3">
    <source>
        <dbReference type="Proteomes" id="UP000054538"/>
    </source>
</evidence>
<name>A0A0D0CIJ6_9AGAM</name>
<dbReference type="EMBL" id="KN828441">
    <property type="protein sequence ID" value="KIK74968.1"/>
    <property type="molecule type" value="Genomic_DNA"/>
</dbReference>
<keyword evidence="3" id="KW-1185">Reference proteome</keyword>
<accession>A0A0D0CIJ6</accession>
<protein>
    <submittedName>
        <fullName evidence="2">Uncharacterized protein</fullName>
    </submittedName>
</protein>
<reference evidence="2 3" key="1">
    <citation type="submission" date="2014-04" db="EMBL/GenBank/DDBJ databases">
        <authorList>
            <consortium name="DOE Joint Genome Institute"/>
            <person name="Kuo A."/>
            <person name="Kohler A."/>
            <person name="Jargeat P."/>
            <person name="Nagy L.G."/>
            <person name="Floudas D."/>
            <person name="Copeland A."/>
            <person name="Barry K.W."/>
            <person name="Cichocki N."/>
            <person name="Veneault-Fourrey C."/>
            <person name="LaButti K."/>
            <person name="Lindquist E.A."/>
            <person name="Lipzen A."/>
            <person name="Lundell T."/>
            <person name="Morin E."/>
            <person name="Murat C."/>
            <person name="Sun H."/>
            <person name="Tunlid A."/>
            <person name="Henrissat B."/>
            <person name="Grigoriev I.V."/>
            <person name="Hibbett D.S."/>
            <person name="Martin F."/>
            <person name="Nordberg H.P."/>
            <person name="Cantor M.N."/>
            <person name="Hua S.X."/>
        </authorList>
    </citation>
    <scope>NUCLEOTIDE SEQUENCE [LARGE SCALE GENOMIC DNA]</scope>
    <source>
        <strain evidence="2 3">Ve08.2h10</strain>
    </source>
</reference>
<organism evidence="2 3">
    <name type="scientific">Paxillus rubicundulus Ve08.2h10</name>
    <dbReference type="NCBI Taxonomy" id="930991"/>
    <lineage>
        <taxon>Eukaryota</taxon>
        <taxon>Fungi</taxon>
        <taxon>Dikarya</taxon>
        <taxon>Basidiomycota</taxon>
        <taxon>Agaricomycotina</taxon>
        <taxon>Agaricomycetes</taxon>
        <taxon>Agaricomycetidae</taxon>
        <taxon>Boletales</taxon>
        <taxon>Paxilineae</taxon>
        <taxon>Paxillaceae</taxon>
        <taxon>Paxillus</taxon>
    </lineage>
</organism>
<feature type="region of interest" description="Disordered" evidence="1">
    <location>
        <begin position="114"/>
        <end position="149"/>
    </location>
</feature>
<dbReference type="InParanoid" id="A0A0D0CIJ6"/>
<dbReference type="AlphaFoldDB" id="A0A0D0CIJ6"/>
<feature type="compositionally biased region" description="Low complexity" evidence="1">
    <location>
        <begin position="116"/>
        <end position="141"/>
    </location>
</feature>